<organism evidence="1 2">
    <name type="scientific">Mesobacillus foraminis</name>
    <dbReference type="NCBI Taxonomy" id="279826"/>
    <lineage>
        <taxon>Bacteria</taxon>
        <taxon>Bacillati</taxon>
        <taxon>Bacillota</taxon>
        <taxon>Bacilli</taxon>
        <taxon>Bacillales</taxon>
        <taxon>Bacillaceae</taxon>
        <taxon>Mesobacillus</taxon>
    </lineage>
</organism>
<proteinExistence type="predicted"/>
<dbReference type="RefSeq" id="WP_132005217.1">
    <property type="nucleotide sequence ID" value="NZ_JABUHM010000003.1"/>
</dbReference>
<keyword evidence="2" id="KW-1185">Reference proteome</keyword>
<dbReference type="Proteomes" id="UP000295689">
    <property type="component" value="Unassembled WGS sequence"/>
</dbReference>
<gene>
    <name evidence="1" type="ORF">EV146_105127</name>
</gene>
<dbReference type="AlphaFoldDB" id="A0A4V2RDN2"/>
<evidence type="ECO:0000313" key="2">
    <source>
        <dbReference type="Proteomes" id="UP000295689"/>
    </source>
</evidence>
<protein>
    <submittedName>
        <fullName evidence="1">Uncharacterized protein</fullName>
    </submittedName>
</protein>
<sequence>MEEVEARWKSNQDVNNIQGLIDLVTDEYGNYYTPYKTTNQGSKLTEVVLCHALYDNAFSMVFLQDEWKEVYKFSHLGEPLVDTLNAHIASLNESGRVIFSVKKLIENGTQVSFYKITSYKTQNKGK</sequence>
<evidence type="ECO:0000313" key="1">
    <source>
        <dbReference type="EMBL" id="TCN25470.1"/>
    </source>
</evidence>
<accession>A0A4V2RDN2</accession>
<name>A0A4V2RDN2_9BACI</name>
<reference evidence="1 2" key="1">
    <citation type="journal article" date="2015" name="Stand. Genomic Sci.">
        <title>Genomic Encyclopedia of Bacterial and Archaeal Type Strains, Phase III: the genomes of soil and plant-associated and newly described type strains.</title>
        <authorList>
            <person name="Whitman W.B."/>
            <person name="Woyke T."/>
            <person name="Klenk H.P."/>
            <person name="Zhou Y."/>
            <person name="Lilburn T.G."/>
            <person name="Beck B.J."/>
            <person name="De Vos P."/>
            <person name="Vandamme P."/>
            <person name="Eisen J.A."/>
            <person name="Garrity G."/>
            <person name="Hugenholtz P."/>
            <person name="Kyrpides N.C."/>
        </authorList>
    </citation>
    <scope>NUCLEOTIDE SEQUENCE [LARGE SCALE GENOMIC DNA]</scope>
    <source>
        <strain evidence="1 2">CV53</strain>
    </source>
</reference>
<comment type="caution">
    <text evidence="1">The sequence shown here is derived from an EMBL/GenBank/DDBJ whole genome shotgun (WGS) entry which is preliminary data.</text>
</comment>
<dbReference type="EMBL" id="SLVV01000005">
    <property type="protein sequence ID" value="TCN25470.1"/>
    <property type="molecule type" value="Genomic_DNA"/>
</dbReference>